<dbReference type="GO" id="GO:0033539">
    <property type="term" value="P:fatty acid beta-oxidation using acyl-CoA dehydrogenase"/>
    <property type="evidence" value="ECO:0007669"/>
    <property type="project" value="TreeGrafter"/>
</dbReference>
<dbReference type="InterPro" id="IPR009100">
    <property type="entry name" value="AcylCoA_DH/oxidase_NM_dom_sf"/>
</dbReference>
<dbReference type="PANTHER" id="PTHR48083">
    <property type="entry name" value="MEDIUM-CHAIN SPECIFIC ACYL-COA DEHYDROGENASE, MITOCHONDRIAL-RELATED"/>
    <property type="match status" value="1"/>
</dbReference>
<dbReference type="Gene3D" id="2.40.110.10">
    <property type="entry name" value="Butyryl-CoA Dehydrogenase, subunit A, domain 2"/>
    <property type="match status" value="1"/>
</dbReference>
<evidence type="ECO:0000313" key="3">
    <source>
        <dbReference type="EMBL" id="ACU75339.1"/>
    </source>
</evidence>
<dbReference type="InParanoid" id="C7PWQ9"/>
<evidence type="ECO:0000256" key="1">
    <source>
        <dbReference type="ARBA" id="ARBA00023002"/>
    </source>
</evidence>
<organism evidence="3 4">
    <name type="scientific">Catenulispora acidiphila (strain DSM 44928 / JCM 14897 / NBRC 102108 / NRRL B-24433 / ID139908)</name>
    <dbReference type="NCBI Taxonomy" id="479433"/>
    <lineage>
        <taxon>Bacteria</taxon>
        <taxon>Bacillati</taxon>
        <taxon>Actinomycetota</taxon>
        <taxon>Actinomycetes</taxon>
        <taxon>Catenulisporales</taxon>
        <taxon>Catenulisporaceae</taxon>
        <taxon>Catenulispora</taxon>
    </lineage>
</organism>
<name>C7PWQ9_CATAD</name>
<dbReference type="eggNOG" id="COG1960">
    <property type="taxonomic scope" value="Bacteria"/>
</dbReference>
<dbReference type="PIRSF" id="PIRSF016578">
    <property type="entry name" value="HsaA"/>
    <property type="match status" value="1"/>
</dbReference>
<dbReference type="GO" id="GO:0005737">
    <property type="term" value="C:cytoplasm"/>
    <property type="evidence" value="ECO:0007669"/>
    <property type="project" value="TreeGrafter"/>
</dbReference>
<keyword evidence="4" id="KW-1185">Reference proteome</keyword>
<evidence type="ECO:0000259" key="2">
    <source>
        <dbReference type="Pfam" id="PF08028"/>
    </source>
</evidence>
<dbReference type="GO" id="GO:0003995">
    <property type="term" value="F:acyl-CoA dehydrogenase activity"/>
    <property type="evidence" value="ECO:0007669"/>
    <property type="project" value="TreeGrafter"/>
</dbReference>
<feature type="domain" description="Acyl-CoA dehydrogenase C-terminal" evidence="2">
    <location>
        <begin position="248"/>
        <end position="368"/>
    </location>
</feature>
<dbReference type="FunCoup" id="C7PWQ9">
    <property type="interactions" value="7"/>
</dbReference>
<dbReference type="GO" id="GO:0050660">
    <property type="term" value="F:flavin adenine dinucleotide binding"/>
    <property type="evidence" value="ECO:0007669"/>
    <property type="project" value="InterPro"/>
</dbReference>
<dbReference type="InterPro" id="IPR037069">
    <property type="entry name" value="AcylCoA_DH/ox_N_sf"/>
</dbReference>
<proteinExistence type="predicted"/>
<dbReference type="EMBL" id="CP001700">
    <property type="protein sequence ID" value="ACU75339.1"/>
    <property type="molecule type" value="Genomic_DNA"/>
</dbReference>
<evidence type="ECO:0000313" key="4">
    <source>
        <dbReference type="Proteomes" id="UP000000851"/>
    </source>
</evidence>
<dbReference type="STRING" id="479433.Caci_6489"/>
<dbReference type="SUPFAM" id="SSF47203">
    <property type="entry name" value="Acyl-CoA dehydrogenase C-terminal domain-like"/>
    <property type="match status" value="1"/>
</dbReference>
<dbReference type="InterPro" id="IPR050741">
    <property type="entry name" value="Acyl-CoA_dehydrogenase"/>
</dbReference>
<dbReference type="OrthoDB" id="3402961at2"/>
<dbReference type="Pfam" id="PF08028">
    <property type="entry name" value="Acyl-CoA_dh_2"/>
    <property type="match status" value="1"/>
</dbReference>
<dbReference type="KEGG" id="cai:Caci_6489"/>
<accession>C7PWQ9</accession>
<gene>
    <name evidence="3" type="ordered locus">Caci_6489</name>
</gene>
<dbReference type="HOGENOM" id="CLU_018204_2_0_11"/>
<dbReference type="InterPro" id="IPR036250">
    <property type="entry name" value="AcylCo_DH-like_C"/>
</dbReference>
<dbReference type="Gene3D" id="1.20.140.10">
    <property type="entry name" value="Butyryl-CoA Dehydrogenase, subunit A, domain 3"/>
    <property type="match status" value="1"/>
</dbReference>
<dbReference type="InterPro" id="IPR046373">
    <property type="entry name" value="Acyl-CoA_Oxase/DH_mid-dom_sf"/>
</dbReference>
<dbReference type="AlphaFoldDB" id="C7PWQ9"/>
<dbReference type="Proteomes" id="UP000000851">
    <property type="component" value="Chromosome"/>
</dbReference>
<protein>
    <submittedName>
        <fullName evidence="3">Ccyl-CoA dehydrogenase type 2 domain protein</fullName>
    </submittedName>
</protein>
<keyword evidence="1" id="KW-0560">Oxidoreductase</keyword>
<dbReference type="PANTHER" id="PTHR48083:SF19">
    <property type="entry name" value="FLAVIN-DEPENDENT MONOOXYGENASE, OXYGENASE SUBUNIT HSAA"/>
    <property type="match status" value="1"/>
</dbReference>
<sequence length="387" mass="39627">MVTHPPQSPPPRPSDPARLPAAAEKVAVLAAEHSAETEAARDLAPEVVAAVVEAGFARFYVPSRFGGGVAPDAAPDYRGLVEAVAAVGLGCASTAWFASLTASLGRMAAFLADSAQEAVWGDGPDPVVVGALMPAGKAAREGDGWRLSGAWPYVSGVTSSDWALLCAMAEGDEGAKPHARFFAVPRSAYTITESWFSVGMRGTGSNTVTVRDVRVAADFTVTREALLAGQGPDAAPAYRAPLRSINGLTFAAPLLGAARAALNAHTASLAAKPAPLADDAAALIGRVDGEIEAAAALLDRVASAAERGEHSPDEVARATRDCALAAELLPAAIDRLVRASGTSAMAETSALQRFWRDLNVGSSHIVLKQHPAAAAYGAALVKKAGAR</sequence>
<dbReference type="GO" id="GO:0016712">
    <property type="term" value="F:oxidoreductase activity, acting on paired donors, with incorporation or reduction of molecular oxygen, reduced flavin or flavoprotein as one donor, and incorporation of one atom of oxygen"/>
    <property type="evidence" value="ECO:0007669"/>
    <property type="project" value="TreeGrafter"/>
</dbReference>
<dbReference type="Gene3D" id="1.10.540.10">
    <property type="entry name" value="Acyl-CoA dehydrogenase/oxidase, N-terminal domain"/>
    <property type="match status" value="1"/>
</dbReference>
<dbReference type="SUPFAM" id="SSF56645">
    <property type="entry name" value="Acyl-CoA dehydrogenase NM domain-like"/>
    <property type="match status" value="1"/>
</dbReference>
<dbReference type="InterPro" id="IPR013107">
    <property type="entry name" value="Acyl-CoA_DH_C"/>
</dbReference>
<reference evidence="3 4" key="1">
    <citation type="journal article" date="2009" name="Stand. Genomic Sci.">
        <title>Complete genome sequence of Catenulispora acidiphila type strain (ID 139908).</title>
        <authorList>
            <person name="Copeland A."/>
            <person name="Lapidus A."/>
            <person name="Glavina Del Rio T."/>
            <person name="Nolan M."/>
            <person name="Lucas S."/>
            <person name="Chen F."/>
            <person name="Tice H."/>
            <person name="Cheng J.F."/>
            <person name="Bruce D."/>
            <person name="Goodwin L."/>
            <person name="Pitluck S."/>
            <person name="Mikhailova N."/>
            <person name="Pati A."/>
            <person name="Ivanova N."/>
            <person name="Mavromatis K."/>
            <person name="Chen A."/>
            <person name="Palaniappan K."/>
            <person name="Chain P."/>
            <person name="Land M."/>
            <person name="Hauser L."/>
            <person name="Chang Y.J."/>
            <person name="Jeffries C.D."/>
            <person name="Chertkov O."/>
            <person name="Brettin T."/>
            <person name="Detter J.C."/>
            <person name="Han C."/>
            <person name="Ali Z."/>
            <person name="Tindall B.J."/>
            <person name="Goker M."/>
            <person name="Bristow J."/>
            <person name="Eisen J.A."/>
            <person name="Markowitz V."/>
            <person name="Hugenholtz P."/>
            <person name="Kyrpides N.C."/>
            <person name="Klenk H.P."/>
        </authorList>
    </citation>
    <scope>NUCLEOTIDE SEQUENCE [LARGE SCALE GENOMIC DNA]</scope>
    <source>
        <strain evidence="4">DSM 44928 / JCM 14897 / NBRC 102108 / NRRL B-24433 / ID139908</strain>
    </source>
</reference>